<sequence length="65" mass="7607">MNWDKIQGNWKQMKGEAQSQWGKLTNDDLDVVDGNHEKLVGKLQERYGYAKEEAEREVDDFAARH</sequence>
<dbReference type="Gene3D" id="1.10.1470.10">
    <property type="entry name" value="YjbJ"/>
    <property type="match status" value="1"/>
</dbReference>
<dbReference type="PANTHER" id="PTHR34977:SF1">
    <property type="entry name" value="UPF0337 PROTEIN YJBJ"/>
    <property type="match status" value="1"/>
</dbReference>
<dbReference type="PANTHER" id="PTHR34977">
    <property type="entry name" value="UPF0337 PROTEIN YJBJ"/>
    <property type="match status" value="1"/>
</dbReference>
<gene>
    <name evidence="3" type="ORF">OB2597_06370</name>
</gene>
<dbReference type="InterPro" id="IPR026042">
    <property type="entry name" value="YjbJ"/>
</dbReference>
<evidence type="ECO:0000313" key="3">
    <source>
        <dbReference type="EMBL" id="EAQ04886.1"/>
    </source>
</evidence>
<dbReference type="InterPro" id="IPR036629">
    <property type="entry name" value="YjbJ_sf"/>
</dbReference>
<dbReference type="InterPro" id="IPR050423">
    <property type="entry name" value="UPF0337_stress_rsp"/>
</dbReference>
<organism evidence="3 4">
    <name type="scientific">Pseudooceanicola batsensis (strain ATCC BAA-863 / DSM 15984 / KCTC 12145 / HTCC2597)</name>
    <name type="common">Oceanicola batsensis</name>
    <dbReference type="NCBI Taxonomy" id="252305"/>
    <lineage>
        <taxon>Bacteria</taxon>
        <taxon>Pseudomonadati</taxon>
        <taxon>Pseudomonadota</taxon>
        <taxon>Alphaproteobacteria</taxon>
        <taxon>Rhodobacterales</taxon>
        <taxon>Paracoccaceae</taxon>
        <taxon>Pseudooceanicola</taxon>
    </lineage>
</organism>
<dbReference type="Proteomes" id="UP000004318">
    <property type="component" value="Unassembled WGS sequence"/>
</dbReference>
<dbReference type="OrthoDB" id="9796058at2"/>
<dbReference type="AlphaFoldDB" id="A3TTA9"/>
<name>A3TTA9_PSEBH</name>
<protein>
    <recommendedName>
        <fullName evidence="2">CsbD-like domain-containing protein</fullName>
    </recommendedName>
</protein>
<accession>A3TTA9</accession>
<dbReference type="RefSeq" id="WP_009805503.1">
    <property type="nucleotide sequence ID" value="NZ_CH724131.1"/>
</dbReference>
<dbReference type="InterPro" id="IPR008462">
    <property type="entry name" value="CsbD"/>
</dbReference>
<dbReference type="Pfam" id="PF05532">
    <property type="entry name" value="CsbD"/>
    <property type="match status" value="1"/>
</dbReference>
<reference evidence="3 4" key="1">
    <citation type="journal article" date="2010" name="J. Bacteriol.">
        <title>Genome sequences of Oceanicola granulosus HTCC2516(T) and Oceanicola batsensis HTCC2597(TDelta).</title>
        <authorList>
            <person name="Thrash J.C."/>
            <person name="Cho J.C."/>
            <person name="Vergin K.L."/>
            <person name="Giovannoni S.J."/>
        </authorList>
    </citation>
    <scope>NUCLEOTIDE SEQUENCE [LARGE SCALE GENOMIC DNA]</scope>
    <source>
        <strain evidence="4">ATCC BAA-863 / DSM 15984 / KCTC 12145 / HTCC2597</strain>
    </source>
</reference>
<feature type="domain" description="CsbD-like" evidence="2">
    <location>
        <begin position="4"/>
        <end position="56"/>
    </location>
</feature>
<keyword evidence="4" id="KW-1185">Reference proteome</keyword>
<dbReference type="eggNOG" id="COG3237">
    <property type="taxonomic scope" value="Bacteria"/>
</dbReference>
<evidence type="ECO:0000313" key="4">
    <source>
        <dbReference type="Proteomes" id="UP000004318"/>
    </source>
</evidence>
<dbReference type="PIRSF" id="PIRSF039008">
    <property type="entry name" value="YjbJ"/>
    <property type="match status" value="1"/>
</dbReference>
<comment type="similarity">
    <text evidence="1">Belongs to the UPF0337 (CsbD) family.</text>
</comment>
<dbReference type="SUPFAM" id="SSF69047">
    <property type="entry name" value="Hypothetical protein YjbJ"/>
    <property type="match status" value="1"/>
</dbReference>
<dbReference type="STRING" id="252305.OB2597_06370"/>
<evidence type="ECO:0000256" key="1">
    <source>
        <dbReference type="ARBA" id="ARBA00009129"/>
    </source>
</evidence>
<dbReference type="EMBL" id="AAMO01000001">
    <property type="protein sequence ID" value="EAQ04886.1"/>
    <property type="molecule type" value="Genomic_DNA"/>
</dbReference>
<comment type="caution">
    <text evidence="3">The sequence shown here is derived from an EMBL/GenBank/DDBJ whole genome shotgun (WGS) entry which is preliminary data.</text>
</comment>
<dbReference type="HOGENOM" id="CLU_135567_4_1_5"/>
<evidence type="ECO:0000259" key="2">
    <source>
        <dbReference type="Pfam" id="PF05532"/>
    </source>
</evidence>
<proteinExistence type="inferred from homology"/>